<dbReference type="EMBL" id="CAJOAZ010013913">
    <property type="protein sequence ID" value="CAF4273431.1"/>
    <property type="molecule type" value="Genomic_DNA"/>
</dbReference>
<evidence type="ECO:0000313" key="2">
    <source>
        <dbReference type="Proteomes" id="UP000663844"/>
    </source>
</evidence>
<dbReference type="Proteomes" id="UP000663844">
    <property type="component" value="Unassembled WGS sequence"/>
</dbReference>
<dbReference type="AlphaFoldDB" id="A0A820G755"/>
<organism evidence="1 2">
    <name type="scientific">Adineta steineri</name>
    <dbReference type="NCBI Taxonomy" id="433720"/>
    <lineage>
        <taxon>Eukaryota</taxon>
        <taxon>Metazoa</taxon>
        <taxon>Spiralia</taxon>
        <taxon>Gnathifera</taxon>
        <taxon>Rotifera</taxon>
        <taxon>Eurotatoria</taxon>
        <taxon>Bdelloidea</taxon>
        <taxon>Adinetida</taxon>
        <taxon>Adinetidae</taxon>
        <taxon>Adineta</taxon>
    </lineage>
</organism>
<feature type="non-terminal residue" evidence="1">
    <location>
        <position position="1"/>
    </location>
</feature>
<comment type="caution">
    <text evidence="1">The sequence shown here is derived from an EMBL/GenBank/DDBJ whole genome shotgun (WGS) entry which is preliminary data.</text>
</comment>
<reference evidence="1" key="1">
    <citation type="submission" date="2021-02" db="EMBL/GenBank/DDBJ databases">
        <authorList>
            <person name="Nowell W R."/>
        </authorList>
    </citation>
    <scope>NUCLEOTIDE SEQUENCE</scope>
</reference>
<sequence length="202" mass="24112">MNSSQRKHYILYGQTIETNVNLINYFEIKNINSIENFLGYFPNVNKLTLSNTIDMPRNFILHSFNRIISLKQITKLILHCHHLLFEQILQLLSYTINVQTLEFDSLLLNRIKNVTIRKEIILDKIKLCILLLLSQMESLTINLHKIDLESIVRFILRESNLSLLCISKQRRDFFEPVKYLIDSEELIRNYTIELINRKVYLW</sequence>
<proteinExistence type="predicted"/>
<protein>
    <submittedName>
        <fullName evidence="1">Uncharacterized protein</fullName>
    </submittedName>
</protein>
<gene>
    <name evidence="1" type="ORF">OXD698_LOCUS44642</name>
</gene>
<name>A0A820G755_9BILA</name>
<evidence type="ECO:0000313" key="1">
    <source>
        <dbReference type="EMBL" id="CAF4273431.1"/>
    </source>
</evidence>
<accession>A0A820G755</accession>